<accession>A0ABR6RBT7</accession>
<dbReference type="RefSeq" id="WP_184705196.1">
    <property type="nucleotide sequence ID" value="NZ_JACHKZ010000002.1"/>
</dbReference>
<organism evidence="2 3">
    <name type="scientific">Comamonas odontotermitis</name>
    <dbReference type="NCBI Taxonomy" id="379895"/>
    <lineage>
        <taxon>Bacteria</taxon>
        <taxon>Pseudomonadati</taxon>
        <taxon>Pseudomonadota</taxon>
        <taxon>Betaproteobacteria</taxon>
        <taxon>Burkholderiales</taxon>
        <taxon>Comamonadaceae</taxon>
        <taxon>Comamonas</taxon>
    </lineage>
</organism>
<dbReference type="EMBL" id="JACHKZ010000002">
    <property type="protein sequence ID" value="MBB6576599.1"/>
    <property type="molecule type" value="Genomic_DNA"/>
</dbReference>
<proteinExistence type="predicted"/>
<keyword evidence="1" id="KW-0732">Signal</keyword>
<sequence>MFKKWAALGLLAAVGVAHAFAPQSGTWVVTSELNGKPGRGLAIDVQDKTLVMQMYAYDASGNATFYLTSGTFSNNQYSGTLNKYRGGRYLGSGDLTGQDNGNDGTVSMRFESGTKGYVKFPGEQEKEITRFNFAYGPNPQSLKGLWLLTPLISSAPQSDFVDLVEELGPSEYGNGMVATKDNRFGCDNLVRGPNAGWVMCVKLNASNQLARGYFFKYAVNDGEGFTGVTSTTIDDMLIVRRLTNSSDDGTGVVLKNADTQEPASPAALRKAFEQIAQ</sequence>
<dbReference type="Proteomes" id="UP000562492">
    <property type="component" value="Unassembled WGS sequence"/>
</dbReference>
<reference evidence="2 3" key="1">
    <citation type="submission" date="2020-08" db="EMBL/GenBank/DDBJ databases">
        <title>Functional genomics of gut bacteria from endangered species of beetles.</title>
        <authorList>
            <person name="Carlos-Shanley C."/>
        </authorList>
    </citation>
    <scope>NUCLEOTIDE SEQUENCE [LARGE SCALE GENOMIC DNA]</scope>
    <source>
        <strain evidence="2 3">S00124</strain>
    </source>
</reference>
<keyword evidence="3" id="KW-1185">Reference proteome</keyword>
<evidence type="ECO:0000313" key="3">
    <source>
        <dbReference type="Proteomes" id="UP000562492"/>
    </source>
</evidence>
<protein>
    <submittedName>
        <fullName evidence="2">Uncharacterized protein</fullName>
    </submittedName>
</protein>
<gene>
    <name evidence="2" type="ORF">HNP33_000647</name>
</gene>
<evidence type="ECO:0000313" key="2">
    <source>
        <dbReference type="EMBL" id="MBB6576599.1"/>
    </source>
</evidence>
<feature type="chain" id="PRO_5045950362" evidence="1">
    <location>
        <begin position="20"/>
        <end position="277"/>
    </location>
</feature>
<feature type="signal peptide" evidence="1">
    <location>
        <begin position="1"/>
        <end position="19"/>
    </location>
</feature>
<comment type="caution">
    <text evidence="2">The sequence shown here is derived from an EMBL/GenBank/DDBJ whole genome shotgun (WGS) entry which is preliminary data.</text>
</comment>
<evidence type="ECO:0000256" key="1">
    <source>
        <dbReference type="SAM" id="SignalP"/>
    </source>
</evidence>
<name>A0ABR6RBT7_9BURK</name>